<comment type="caution">
    <text evidence="2">The sequence shown here is derived from an EMBL/GenBank/DDBJ whole genome shotgun (WGS) entry which is preliminary data.</text>
</comment>
<reference evidence="2 3" key="1">
    <citation type="submission" date="2019-03" db="EMBL/GenBank/DDBJ databases">
        <title>Paraburkholderia sp. 4M-K11, isolated from subtropical forest soil.</title>
        <authorList>
            <person name="Gao Z.-H."/>
            <person name="Qiu L.-H."/>
        </authorList>
    </citation>
    <scope>NUCLEOTIDE SEQUENCE [LARGE SCALE GENOMIC DNA]</scope>
    <source>
        <strain evidence="2 3">4M-K11</strain>
    </source>
</reference>
<keyword evidence="3" id="KW-1185">Reference proteome</keyword>
<dbReference type="InterPro" id="IPR003458">
    <property type="entry name" value="Phage_T4_Gp38_tail_assem"/>
</dbReference>
<dbReference type="Pfam" id="PF02413">
    <property type="entry name" value="Caudo_TAP"/>
    <property type="match status" value="1"/>
</dbReference>
<protein>
    <recommendedName>
        <fullName evidence="4">Virus tail fiber assembly protein lambda gpK</fullName>
    </recommendedName>
</protein>
<evidence type="ECO:0000256" key="1">
    <source>
        <dbReference type="SAM" id="MobiDB-lite"/>
    </source>
</evidence>
<dbReference type="EMBL" id="SMRP01000006">
    <property type="protein sequence ID" value="TDG23145.1"/>
    <property type="molecule type" value="Genomic_DNA"/>
</dbReference>
<evidence type="ECO:0000313" key="2">
    <source>
        <dbReference type="EMBL" id="TDG23145.1"/>
    </source>
</evidence>
<accession>A0A4R5M9F4</accession>
<dbReference type="AlphaFoldDB" id="A0A4R5M9F4"/>
<evidence type="ECO:0008006" key="4">
    <source>
        <dbReference type="Google" id="ProtNLM"/>
    </source>
</evidence>
<evidence type="ECO:0000313" key="3">
    <source>
        <dbReference type="Proteomes" id="UP000295722"/>
    </source>
</evidence>
<proteinExistence type="predicted"/>
<organism evidence="2 3">
    <name type="scientific">Paraburkholderia silviterrae</name>
    <dbReference type="NCBI Taxonomy" id="2528715"/>
    <lineage>
        <taxon>Bacteria</taxon>
        <taxon>Pseudomonadati</taxon>
        <taxon>Pseudomonadota</taxon>
        <taxon>Betaproteobacteria</taxon>
        <taxon>Burkholderiales</taxon>
        <taxon>Burkholderiaceae</taxon>
        <taxon>Paraburkholderia</taxon>
    </lineage>
</organism>
<dbReference type="OrthoDB" id="9027476at2"/>
<feature type="region of interest" description="Disordered" evidence="1">
    <location>
        <begin position="41"/>
        <end position="62"/>
    </location>
</feature>
<gene>
    <name evidence="2" type="ORF">EYW47_14475</name>
</gene>
<name>A0A4R5M9F4_9BURK</name>
<sequence length="131" mass="14090">MFGFNPCGNFKKRDEIPVAQRFTAAFAANLIDVTSINPQPQQGWVTTDGGKSFAAPVPPTPSAEQVAATNTAMRDSLMQVANNATFGMTDTYAAGLLDTADRQTFKAWAAYKLALSKVDLTTVSPSWPRSQ</sequence>
<dbReference type="Proteomes" id="UP000295722">
    <property type="component" value="Unassembled WGS sequence"/>
</dbReference>